<protein>
    <submittedName>
        <fullName evidence="2">Iron (III) ABC transporter periplasmic binding protein</fullName>
    </submittedName>
</protein>
<dbReference type="Gene3D" id="3.40.50.1980">
    <property type="entry name" value="Nitrogenase molybdenum iron protein domain"/>
    <property type="match status" value="1"/>
</dbReference>
<accession>A0A2X3DVI9</accession>
<feature type="signal peptide" evidence="1">
    <location>
        <begin position="1"/>
        <end position="19"/>
    </location>
</feature>
<feature type="chain" id="PRO_5030061533" evidence="1">
    <location>
        <begin position="20"/>
        <end position="78"/>
    </location>
</feature>
<organism evidence="2 3">
    <name type="scientific">Klebsiella pneumoniae</name>
    <dbReference type="NCBI Taxonomy" id="573"/>
    <lineage>
        <taxon>Bacteria</taxon>
        <taxon>Pseudomonadati</taxon>
        <taxon>Pseudomonadota</taxon>
        <taxon>Gammaproteobacteria</taxon>
        <taxon>Enterobacterales</taxon>
        <taxon>Enterobacteriaceae</taxon>
        <taxon>Klebsiella/Raoultella group</taxon>
        <taxon>Klebsiella</taxon>
        <taxon>Klebsiella pneumoniae complex</taxon>
    </lineage>
</organism>
<proteinExistence type="predicted"/>
<dbReference type="Proteomes" id="UP000251123">
    <property type="component" value="Unassembled WGS sequence"/>
</dbReference>
<name>A0A2X3DVI9_KLEPN</name>
<reference evidence="2 3" key="1">
    <citation type="submission" date="2018-06" db="EMBL/GenBank/DDBJ databases">
        <authorList>
            <consortium name="Pathogen Informatics"/>
            <person name="Doyle S."/>
        </authorList>
    </citation>
    <scope>NUCLEOTIDE SEQUENCE [LARGE SCALE GENOMIC DNA]</scope>
    <source>
        <strain evidence="2 3">NCTC9601</strain>
    </source>
</reference>
<evidence type="ECO:0000313" key="2">
    <source>
        <dbReference type="EMBL" id="SQC71197.1"/>
    </source>
</evidence>
<dbReference type="SUPFAM" id="SSF53807">
    <property type="entry name" value="Helical backbone' metal receptor"/>
    <property type="match status" value="1"/>
</dbReference>
<dbReference type="AlphaFoldDB" id="A0A2X3DVI9"/>
<evidence type="ECO:0000256" key="1">
    <source>
        <dbReference type="SAM" id="SignalP"/>
    </source>
</evidence>
<gene>
    <name evidence="2" type="ORF">NCTC9601_06397</name>
</gene>
<dbReference type="EMBL" id="UASN01000023">
    <property type="protein sequence ID" value="SQC71197.1"/>
    <property type="molecule type" value="Genomic_DNA"/>
</dbReference>
<keyword evidence="1" id="KW-0732">Signal</keyword>
<evidence type="ECO:0000313" key="3">
    <source>
        <dbReference type="Proteomes" id="UP000251123"/>
    </source>
</evidence>
<sequence>MKKLFISLLAVLSASVASAADFPVTIESCGTPVTFAGPPKRAVINDLNMSEMAFALHLQDRIVGLTGISGWYKMTPEF</sequence>